<sequence length="439" mass="50125">MPENQNIEWKESWRDEYLKWICGFANAKGGKIIIGKNDNGDIVGVAKAKRLMEDIPNKIQTQLGIICDVDLKDEDGKDYIEIDVKPYDVLILYQGKYHYRSGSTKQELKGNALNKLLLKKAGKTWDAVVEPRAKFDDIDTLAIEAFKKGATTSKRLPFIADEEDIEQILDNLLLLEDGNLKRSAILLFGKNPCRFFINAFVKIGRFGQTDDDLRFQEVIEGNAFQLADKTLEVLDRKFFVSPISYKGLQRVESWEYPYEAIREVILNAIVHRDYMGAPIQISVYNDKLIVWNEGSLPEDLTFEDLKKKHSSRPHNPFLASAFFKGGLIEAWGRGTIKIINECKKAGLPEPIIEYSSGGISVTILKNIFSKKYLLEKGLNERQVEAVIYTKENGKITNSIYRGIFGLTEKTAFRDFEKLIELEILIKVGERKGTYYKLKV</sequence>
<dbReference type="PANTHER" id="PTHR30595:SF6">
    <property type="entry name" value="SCHLAFEN ALBA-2 DOMAIN-CONTAINING PROTEIN"/>
    <property type="match status" value="1"/>
</dbReference>
<accession>A0A2N3I847</accession>
<dbReference type="AlphaFoldDB" id="A0A2N3I847"/>
<evidence type="ECO:0000313" key="2">
    <source>
        <dbReference type="EMBL" id="PKQ66476.1"/>
    </source>
</evidence>
<dbReference type="Pfam" id="PF13749">
    <property type="entry name" value="HATPase_c_4"/>
    <property type="match status" value="1"/>
</dbReference>
<comment type="caution">
    <text evidence="2">The sequence shown here is derived from an EMBL/GenBank/DDBJ whole genome shotgun (WGS) entry which is preliminary data.</text>
</comment>
<dbReference type="Gene3D" id="3.30.950.30">
    <property type="entry name" value="Schlafen, AAA domain"/>
    <property type="match status" value="1"/>
</dbReference>
<dbReference type="Pfam" id="PF04326">
    <property type="entry name" value="SLFN_AlbA_2"/>
    <property type="match status" value="1"/>
</dbReference>
<dbReference type="InterPro" id="IPR007421">
    <property type="entry name" value="Schlafen_AlbA_2_dom"/>
</dbReference>
<dbReference type="InterPro" id="IPR038461">
    <property type="entry name" value="Schlafen_AlbA_2_dom_sf"/>
</dbReference>
<dbReference type="Gene3D" id="3.30.565.60">
    <property type="match status" value="1"/>
</dbReference>
<dbReference type="RefSeq" id="WP_101309824.1">
    <property type="nucleotide sequence ID" value="NZ_MVDE01000014.1"/>
</dbReference>
<reference evidence="2 3" key="1">
    <citation type="journal article" date="2017" name="Front. Microbiol.">
        <title>Labilibaculum manganireducens gen. nov., sp. nov. and Labilibaculum filiforme sp. nov., Novel Bacteroidetes Isolated from Subsurface Sediments of the Baltic Sea.</title>
        <authorList>
            <person name="Vandieken V."/>
            <person name="Marshall I.P."/>
            <person name="Niemann H."/>
            <person name="Engelen B."/>
            <person name="Cypionka H."/>
        </authorList>
    </citation>
    <scope>NUCLEOTIDE SEQUENCE [LARGE SCALE GENOMIC DNA]</scope>
    <source>
        <strain evidence="2 3">59.10-2M</strain>
    </source>
</reference>
<dbReference type="EMBL" id="MVDE01000014">
    <property type="protein sequence ID" value="PKQ66476.1"/>
    <property type="molecule type" value="Genomic_DNA"/>
</dbReference>
<feature type="domain" description="Schlafen AlbA-2" evidence="1">
    <location>
        <begin position="3"/>
        <end position="108"/>
    </location>
</feature>
<dbReference type="PANTHER" id="PTHR30595">
    <property type="entry name" value="GLPR-RELATED TRANSCRIPTIONAL REPRESSOR"/>
    <property type="match status" value="1"/>
</dbReference>
<dbReference type="Proteomes" id="UP000233618">
    <property type="component" value="Unassembled WGS sequence"/>
</dbReference>
<evidence type="ECO:0000259" key="1">
    <source>
        <dbReference type="Pfam" id="PF04326"/>
    </source>
</evidence>
<evidence type="ECO:0000313" key="3">
    <source>
        <dbReference type="Proteomes" id="UP000233618"/>
    </source>
</evidence>
<gene>
    <name evidence="2" type="ORF">BZG01_10630</name>
</gene>
<dbReference type="InterPro" id="IPR036388">
    <property type="entry name" value="WH-like_DNA-bd_sf"/>
</dbReference>
<dbReference type="InterPro" id="IPR038475">
    <property type="entry name" value="RecG_C_sf"/>
</dbReference>
<name>A0A2N3I847_9BACT</name>
<protein>
    <submittedName>
        <fullName evidence="2">Transcriptional regulator</fullName>
    </submittedName>
</protein>
<organism evidence="2 3">
    <name type="scientific">Labilibaculum manganireducens</name>
    <dbReference type="NCBI Taxonomy" id="1940525"/>
    <lineage>
        <taxon>Bacteria</taxon>
        <taxon>Pseudomonadati</taxon>
        <taxon>Bacteroidota</taxon>
        <taxon>Bacteroidia</taxon>
        <taxon>Marinilabiliales</taxon>
        <taxon>Marinifilaceae</taxon>
        <taxon>Labilibaculum</taxon>
    </lineage>
</organism>
<dbReference type="Gene3D" id="1.10.10.10">
    <property type="entry name" value="Winged helix-like DNA-binding domain superfamily/Winged helix DNA-binding domain"/>
    <property type="match status" value="1"/>
</dbReference>
<keyword evidence="3" id="KW-1185">Reference proteome</keyword>
<proteinExistence type="predicted"/>